<evidence type="ECO:0000313" key="3">
    <source>
        <dbReference type="Proteomes" id="UP000005632"/>
    </source>
</evidence>
<dbReference type="eggNOG" id="COG1497">
    <property type="taxonomic scope" value="Bacteria"/>
</dbReference>
<dbReference type="AlphaFoldDB" id="G8QVU8"/>
<dbReference type="SUPFAM" id="SSF46785">
    <property type="entry name" value="Winged helix' DNA-binding domain"/>
    <property type="match status" value="1"/>
</dbReference>
<accession>G8QVU8</accession>
<keyword evidence="3" id="KW-1185">Reference proteome</keyword>
<evidence type="ECO:0000259" key="1">
    <source>
        <dbReference type="Pfam" id="PF01047"/>
    </source>
</evidence>
<sequence>MSESTKENNLGWTFLTNHAHVLLCLAQTPEMRMREIADKVGITERAVQHIIADLVHAGYIDRKKEGRCNVYSIHQGKKLRHSIEEHRTIANLIEFIKDYSENTSE</sequence>
<dbReference type="GO" id="GO:0003700">
    <property type="term" value="F:DNA-binding transcription factor activity"/>
    <property type="evidence" value="ECO:0007669"/>
    <property type="project" value="InterPro"/>
</dbReference>
<dbReference type="KEGG" id="sgp:SpiGrapes_2714"/>
<proteinExistence type="predicted"/>
<name>G8QVU8_SPHPG</name>
<dbReference type="InterPro" id="IPR000835">
    <property type="entry name" value="HTH_MarR-typ"/>
</dbReference>
<reference evidence="2 3" key="1">
    <citation type="submission" date="2011-11" db="EMBL/GenBank/DDBJ databases">
        <title>Complete sequence of Spirochaeta sp. grapes.</title>
        <authorList>
            <consortium name="US DOE Joint Genome Institute"/>
            <person name="Lucas S."/>
            <person name="Han J."/>
            <person name="Lapidus A."/>
            <person name="Cheng J.-F."/>
            <person name="Goodwin L."/>
            <person name="Pitluck S."/>
            <person name="Peters L."/>
            <person name="Ovchinnikova G."/>
            <person name="Munk A.C."/>
            <person name="Detter J.C."/>
            <person name="Han C."/>
            <person name="Tapia R."/>
            <person name="Land M."/>
            <person name="Hauser L."/>
            <person name="Kyrpides N."/>
            <person name="Ivanova N."/>
            <person name="Pagani I."/>
            <person name="Ritalahtilisa K."/>
            <person name="Loeffler F."/>
            <person name="Woyke T."/>
        </authorList>
    </citation>
    <scope>NUCLEOTIDE SEQUENCE [LARGE SCALE GENOMIC DNA]</scope>
    <source>
        <strain evidence="3">ATCC BAA-1885 / DSM 22778 / Grapes</strain>
    </source>
</reference>
<dbReference type="RefSeq" id="WP_014271312.1">
    <property type="nucleotide sequence ID" value="NC_016633.1"/>
</dbReference>
<dbReference type="Pfam" id="PF01047">
    <property type="entry name" value="MarR"/>
    <property type="match status" value="1"/>
</dbReference>
<dbReference type="InterPro" id="IPR036388">
    <property type="entry name" value="WH-like_DNA-bd_sf"/>
</dbReference>
<dbReference type="STRING" id="158190.SpiGrapes_2714"/>
<gene>
    <name evidence="2" type="ordered locus">SpiGrapes_2714</name>
</gene>
<dbReference type="CDD" id="cd00090">
    <property type="entry name" value="HTH_ARSR"/>
    <property type="match status" value="1"/>
</dbReference>
<dbReference type="OrthoDB" id="371140at2"/>
<dbReference type="Gene3D" id="1.10.10.10">
    <property type="entry name" value="Winged helix-like DNA-binding domain superfamily/Winged helix DNA-binding domain"/>
    <property type="match status" value="1"/>
</dbReference>
<dbReference type="Proteomes" id="UP000005632">
    <property type="component" value="Chromosome"/>
</dbReference>
<protein>
    <submittedName>
        <fullName evidence="2">Putative transcriptional regulator</fullName>
    </submittedName>
</protein>
<dbReference type="InterPro" id="IPR011991">
    <property type="entry name" value="ArsR-like_HTH"/>
</dbReference>
<dbReference type="EMBL" id="CP003155">
    <property type="protein sequence ID" value="AEV30472.1"/>
    <property type="molecule type" value="Genomic_DNA"/>
</dbReference>
<feature type="domain" description="HTH marR-type" evidence="1">
    <location>
        <begin position="18"/>
        <end position="64"/>
    </location>
</feature>
<dbReference type="InterPro" id="IPR036390">
    <property type="entry name" value="WH_DNA-bd_sf"/>
</dbReference>
<organism evidence="2 3">
    <name type="scientific">Sphaerochaeta pleomorpha (strain ATCC BAA-1885 / DSM 22778 / Grapes)</name>
    <dbReference type="NCBI Taxonomy" id="158190"/>
    <lineage>
        <taxon>Bacteria</taxon>
        <taxon>Pseudomonadati</taxon>
        <taxon>Spirochaetota</taxon>
        <taxon>Spirochaetia</taxon>
        <taxon>Spirochaetales</taxon>
        <taxon>Sphaerochaetaceae</taxon>
        <taxon>Sphaerochaeta</taxon>
    </lineage>
</organism>
<evidence type="ECO:0000313" key="2">
    <source>
        <dbReference type="EMBL" id="AEV30472.1"/>
    </source>
</evidence>
<dbReference type="HOGENOM" id="CLU_153642_0_0_12"/>